<evidence type="ECO:0000256" key="3">
    <source>
        <dbReference type="SAM" id="MobiDB-lite"/>
    </source>
</evidence>
<keyword evidence="2 5" id="KW-0378">Hydrolase</keyword>
<dbReference type="FunCoup" id="A0A317XNY8">
    <property type="interactions" value="248"/>
</dbReference>
<dbReference type="Gene3D" id="3.40.50.1820">
    <property type="entry name" value="alpha/beta hydrolase"/>
    <property type="match status" value="1"/>
</dbReference>
<evidence type="ECO:0000259" key="4">
    <source>
        <dbReference type="Pfam" id="PF00561"/>
    </source>
</evidence>
<evidence type="ECO:0000313" key="5">
    <source>
        <dbReference type="EMBL" id="PWY99000.1"/>
    </source>
</evidence>
<dbReference type="Proteomes" id="UP000246740">
    <property type="component" value="Unassembled WGS sequence"/>
</dbReference>
<dbReference type="GO" id="GO:0005739">
    <property type="term" value="C:mitochondrion"/>
    <property type="evidence" value="ECO:0007669"/>
    <property type="project" value="TreeGrafter"/>
</dbReference>
<dbReference type="PANTHER" id="PTHR46118">
    <property type="entry name" value="PROTEIN ABHD11"/>
    <property type="match status" value="1"/>
</dbReference>
<dbReference type="FunFam" id="3.40.50.1820:FF:000039">
    <property type="entry name" value="Esterase ybfF"/>
    <property type="match status" value="1"/>
</dbReference>
<sequence>MTTLFRNTICSSGLVSVVSTGGRNGFGGAAASLFGAAQHRLLSSGTAQPPSSDPAVVPAAGATGKTVVLDYEKFEPSGEAKKAKSGSVPISSLVVCHGLFGSKQNWRSLGRAMSSRFGVPVYAVDLRNHGTSPHIDGLAYEDMAADVIEFMSTHNIQNSALIGHSMGGKVSMSVALHPSLPKNMLSHLVSVDMAARRGPLSPEFEKYIQAMLDIKQQKCKTRSEADDILKLTEPDLGVRQFLLTNLTRLPETPDVWSWRIPVEMIQKHISQIGDFPYDAPGESESKSESGSGSSSASSSSSGTGNVRSSDIPTLFIKGSRSKYVNRKNIPTNLAYFPNSKLVHMDTGHWCQAEKPNEFVQVIHDFLTNKTQDQTQDALKPRSSK</sequence>
<dbReference type="InterPro" id="IPR029058">
    <property type="entry name" value="AB_hydrolase_fold"/>
</dbReference>
<dbReference type="SUPFAM" id="SSF53474">
    <property type="entry name" value="alpha/beta-Hydrolases"/>
    <property type="match status" value="1"/>
</dbReference>
<gene>
    <name evidence="5" type="ORF">BCV70DRAFT_201219</name>
</gene>
<evidence type="ECO:0000256" key="2">
    <source>
        <dbReference type="ARBA" id="ARBA00022801"/>
    </source>
</evidence>
<keyword evidence="6" id="KW-1185">Reference proteome</keyword>
<feature type="region of interest" description="Disordered" evidence="3">
    <location>
        <begin position="275"/>
        <end position="311"/>
    </location>
</feature>
<comment type="similarity">
    <text evidence="1">Belongs to the AB hydrolase superfamily.</text>
</comment>
<dbReference type="GO" id="GO:0052689">
    <property type="term" value="F:carboxylic ester hydrolase activity"/>
    <property type="evidence" value="ECO:0007669"/>
    <property type="project" value="TreeGrafter"/>
</dbReference>
<accession>A0A317XNY8</accession>
<protein>
    <submittedName>
        <fullName evidence="5">Alpha/beta-hydrolase</fullName>
    </submittedName>
</protein>
<dbReference type="InParanoid" id="A0A317XNY8"/>
<name>A0A317XNY8_9BASI</name>
<dbReference type="EMBL" id="KZ819196">
    <property type="protein sequence ID" value="PWY99000.1"/>
    <property type="molecule type" value="Genomic_DNA"/>
</dbReference>
<dbReference type="PANTHER" id="PTHR46118:SF4">
    <property type="entry name" value="PROTEIN ABHD11"/>
    <property type="match status" value="1"/>
</dbReference>
<dbReference type="STRING" id="1882483.A0A317XNY8"/>
<reference evidence="5 6" key="1">
    <citation type="journal article" date="2018" name="Mol. Biol. Evol.">
        <title>Broad Genomic Sampling Reveals a Smut Pathogenic Ancestry of the Fungal Clade Ustilaginomycotina.</title>
        <authorList>
            <person name="Kijpornyongpan T."/>
            <person name="Mondo S.J."/>
            <person name="Barry K."/>
            <person name="Sandor L."/>
            <person name="Lee J."/>
            <person name="Lipzen A."/>
            <person name="Pangilinan J."/>
            <person name="LaButti K."/>
            <person name="Hainaut M."/>
            <person name="Henrissat B."/>
            <person name="Grigoriev I.V."/>
            <person name="Spatafora J.W."/>
            <person name="Aime M.C."/>
        </authorList>
    </citation>
    <scope>NUCLEOTIDE SEQUENCE [LARGE SCALE GENOMIC DNA]</scope>
    <source>
        <strain evidence="5 6">MCA 3645</strain>
    </source>
</reference>
<dbReference type="InterPro" id="IPR000073">
    <property type="entry name" value="AB_hydrolase_1"/>
</dbReference>
<dbReference type="AlphaFoldDB" id="A0A317XNY8"/>
<evidence type="ECO:0000256" key="1">
    <source>
        <dbReference type="ARBA" id="ARBA00008645"/>
    </source>
</evidence>
<organism evidence="5 6">
    <name type="scientific">Testicularia cyperi</name>
    <dbReference type="NCBI Taxonomy" id="1882483"/>
    <lineage>
        <taxon>Eukaryota</taxon>
        <taxon>Fungi</taxon>
        <taxon>Dikarya</taxon>
        <taxon>Basidiomycota</taxon>
        <taxon>Ustilaginomycotina</taxon>
        <taxon>Ustilaginomycetes</taxon>
        <taxon>Ustilaginales</taxon>
        <taxon>Anthracoideaceae</taxon>
        <taxon>Testicularia</taxon>
    </lineage>
</organism>
<feature type="compositionally biased region" description="Low complexity" evidence="3">
    <location>
        <begin position="288"/>
        <end position="309"/>
    </location>
</feature>
<feature type="domain" description="AB hydrolase-1" evidence="4">
    <location>
        <begin position="93"/>
        <end position="355"/>
    </location>
</feature>
<evidence type="ECO:0000313" key="6">
    <source>
        <dbReference type="Proteomes" id="UP000246740"/>
    </source>
</evidence>
<dbReference type="Pfam" id="PF00561">
    <property type="entry name" value="Abhydrolase_1"/>
    <property type="match status" value="1"/>
</dbReference>
<proteinExistence type="inferred from homology"/>
<dbReference type="OrthoDB" id="8119704at2759"/>